<protein>
    <submittedName>
        <fullName evidence="2">Uncharacterized protein</fullName>
    </submittedName>
</protein>
<reference evidence="2 3" key="1">
    <citation type="submission" date="2015-09" db="EMBL/GenBank/DDBJ databases">
        <authorList>
            <consortium name="Pathogen Informatics"/>
        </authorList>
    </citation>
    <scope>NUCLEOTIDE SEQUENCE [LARGE SCALE GENOMIC DNA]</scope>
    <source>
        <strain evidence="2 3">2789STDY5608887</strain>
    </source>
</reference>
<gene>
    <name evidence="2" type="ORF">ERS852444_02099</name>
</gene>
<proteinExistence type="predicted"/>
<dbReference type="RefSeq" id="WP_055169710.1">
    <property type="nucleotide sequence ID" value="NZ_CYXX01000015.1"/>
</dbReference>
<name>A0A173UIX3_9FIRM</name>
<organism evidence="2 3">
    <name type="scientific">Roseburia inulinivorans</name>
    <dbReference type="NCBI Taxonomy" id="360807"/>
    <lineage>
        <taxon>Bacteria</taxon>
        <taxon>Bacillati</taxon>
        <taxon>Bacillota</taxon>
        <taxon>Clostridia</taxon>
        <taxon>Lachnospirales</taxon>
        <taxon>Lachnospiraceae</taxon>
        <taxon>Roseburia</taxon>
    </lineage>
</organism>
<evidence type="ECO:0000313" key="3">
    <source>
        <dbReference type="Proteomes" id="UP000095453"/>
    </source>
</evidence>
<keyword evidence="1" id="KW-1133">Transmembrane helix</keyword>
<evidence type="ECO:0000313" key="2">
    <source>
        <dbReference type="EMBL" id="CUN14784.1"/>
    </source>
</evidence>
<sequence length="133" mass="15512">MMDMDIFQLLYNHLEERHYNNICQNAKQDANYLKATVLENELNAEYEKLNLSDEQRNVIMQLIDAIHAQEAAYTVVAFRMGMQCCFSLLMQLANLQLHKKSAVFQNFLGLGIPLILCFYLVIKGIFFPPYTPW</sequence>
<keyword evidence="1" id="KW-0812">Transmembrane</keyword>
<dbReference type="EMBL" id="CYXX01000015">
    <property type="protein sequence ID" value="CUN14784.1"/>
    <property type="molecule type" value="Genomic_DNA"/>
</dbReference>
<accession>A0A173UIX3</accession>
<evidence type="ECO:0000256" key="1">
    <source>
        <dbReference type="SAM" id="Phobius"/>
    </source>
</evidence>
<keyword evidence="1" id="KW-0472">Membrane</keyword>
<feature type="transmembrane region" description="Helical" evidence="1">
    <location>
        <begin position="107"/>
        <end position="127"/>
    </location>
</feature>
<dbReference type="AlphaFoldDB" id="A0A173UIX3"/>
<dbReference type="Proteomes" id="UP000095453">
    <property type="component" value="Unassembled WGS sequence"/>
</dbReference>